<dbReference type="InterPro" id="IPR029063">
    <property type="entry name" value="SAM-dependent_MTases_sf"/>
</dbReference>
<dbReference type="AlphaFoldDB" id="A0A845SRJ9"/>
<organism evidence="1 2">
    <name type="scientific">Acerihabitans arboris</name>
    <dbReference type="NCBI Taxonomy" id="2691583"/>
    <lineage>
        <taxon>Bacteria</taxon>
        <taxon>Pseudomonadati</taxon>
        <taxon>Pseudomonadota</taxon>
        <taxon>Gammaproteobacteria</taxon>
        <taxon>Enterobacterales</taxon>
        <taxon>Pectobacteriaceae</taxon>
        <taxon>Acerihabitans</taxon>
    </lineage>
</organism>
<keyword evidence="2" id="KW-1185">Reference proteome</keyword>
<accession>A0A845SRJ9</accession>
<name>A0A845SRJ9_9GAMM</name>
<dbReference type="GO" id="GO:0032259">
    <property type="term" value="P:methylation"/>
    <property type="evidence" value="ECO:0007669"/>
    <property type="project" value="UniProtKB-KW"/>
</dbReference>
<sequence length="313" mass="35265">MSESDKPKSVAQLLSHQAHSSLSPDELLRFVKERLREAGDLPNATVEAQILLAEELAEFSLGRFLLENRGLNAYWTHQLVTWDSNPEKLRRLGKLERLIFARLPAVLATRERFGIFRQQLQALLRPGIMMASVPCGLMGDLLLLDYSRQPNVWLFGVDLDMQALAGALELAKDRGIADRISLSYENAWSIASLPKVDVITSNGLNVYEPNDDRVVELYTSFHNHLLPGGVLITSFMTPPPILSEKSAWVEAEIDQSLLPLQHLLFSRIIDAKWTCFRTHEQTRAQLEKAGFTGIGFINDRARMFPTVIAHKPL</sequence>
<dbReference type="EMBL" id="WUBS01000009">
    <property type="protein sequence ID" value="NDL63755.1"/>
    <property type="molecule type" value="Genomic_DNA"/>
</dbReference>
<gene>
    <name evidence="1" type="ORF">GRH90_13480</name>
</gene>
<comment type="caution">
    <text evidence="1">The sequence shown here is derived from an EMBL/GenBank/DDBJ whole genome shotgun (WGS) entry which is preliminary data.</text>
</comment>
<protein>
    <submittedName>
        <fullName evidence="1">SAM-dependent methyltransferase</fullName>
    </submittedName>
</protein>
<dbReference type="SUPFAM" id="SSF53335">
    <property type="entry name" value="S-adenosyl-L-methionine-dependent methyltransferases"/>
    <property type="match status" value="1"/>
</dbReference>
<dbReference type="GO" id="GO:0008168">
    <property type="term" value="F:methyltransferase activity"/>
    <property type="evidence" value="ECO:0007669"/>
    <property type="project" value="UniProtKB-KW"/>
</dbReference>
<dbReference type="Proteomes" id="UP000461443">
    <property type="component" value="Unassembled WGS sequence"/>
</dbReference>
<reference evidence="1 2" key="1">
    <citation type="submission" date="2019-12" db="EMBL/GenBank/DDBJ databases">
        <authorList>
            <person name="Lee S.D."/>
        </authorList>
    </citation>
    <scope>NUCLEOTIDE SEQUENCE [LARGE SCALE GENOMIC DNA]</scope>
    <source>
        <strain evidence="1 2">SAP-6</strain>
    </source>
</reference>
<reference evidence="1 2" key="2">
    <citation type="submission" date="2020-02" db="EMBL/GenBank/DDBJ databases">
        <title>The new genus of Enterobacteriales.</title>
        <authorList>
            <person name="Kim I.S."/>
        </authorList>
    </citation>
    <scope>NUCLEOTIDE SEQUENCE [LARGE SCALE GENOMIC DNA]</scope>
    <source>
        <strain evidence="1 2">SAP-6</strain>
    </source>
</reference>
<keyword evidence="1" id="KW-0808">Transferase</keyword>
<dbReference type="Gene3D" id="3.40.50.150">
    <property type="entry name" value="Vaccinia Virus protein VP39"/>
    <property type="match status" value="1"/>
</dbReference>
<evidence type="ECO:0000313" key="2">
    <source>
        <dbReference type="Proteomes" id="UP000461443"/>
    </source>
</evidence>
<proteinExistence type="predicted"/>
<evidence type="ECO:0000313" key="1">
    <source>
        <dbReference type="EMBL" id="NDL63755.1"/>
    </source>
</evidence>
<keyword evidence="1" id="KW-0489">Methyltransferase</keyword>